<comment type="caution">
    <text evidence="7">The sequence shown here is derived from an EMBL/GenBank/DDBJ whole genome shotgun (WGS) entry which is preliminary data.</text>
</comment>
<dbReference type="InterPro" id="IPR053147">
    <property type="entry name" value="Hsp_HslJ-like"/>
</dbReference>
<reference evidence="7 8" key="1">
    <citation type="submission" date="2023-07" db="EMBL/GenBank/DDBJ databases">
        <title>Genomic Encyclopedia of Type Strains, Phase IV (KMG-IV): sequencing the most valuable type-strain genomes for metagenomic binning, comparative biology and taxonomic classification.</title>
        <authorList>
            <person name="Goeker M."/>
        </authorList>
    </citation>
    <scope>NUCLEOTIDE SEQUENCE [LARGE SCALE GENOMIC DNA]</scope>
    <source>
        <strain evidence="7 8">DSM 1112</strain>
    </source>
</reference>
<dbReference type="SUPFAM" id="SSF141488">
    <property type="entry name" value="YdhA-like"/>
    <property type="match status" value="1"/>
</dbReference>
<dbReference type="Gene3D" id="2.40.128.270">
    <property type="match status" value="1"/>
</dbReference>
<evidence type="ECO:0000259" key="6">
    <source>
        <dbReference type="Pfam" id="PF09864"/>
    </source>
</evidence>
<dbReference type="Pfam" id="PF03724">
    <property type="entry name" value="META"/>
    <property type="match status" value="1"/>
</dbReference>
<dbReference type="EMBL" id="JAUSVF010000001">
    <property type="protein sequence ID" value="MDQ0321977.1"/>
    <property type="molecule type" value="Genomic_DNA"/>
</dbReference>
<evidence type="ECO:0000313" key="7">
    <source>
        <dbReference type="EMBL" id="MDQ0321977.1"/>
    </source>
</evidence>
<keyword evidence="3" id="KW-0564">Palmitate</keyword>
<evidence type="ECO:0000256" key="2">
    <source>
        <dbReference type="ARBA" id="ARBA00023136"/>
    </source>
</evidence>
<evidence type="ECO:0000256" key="1">
    <source>
        <dbReference type="ARBA" id="ARBA00022729"/>
    </source>
</evidence>
<dbReference type="InterPro" id="IPR018660">
    <property type="entry name" value="MliC"/>
</dbReference>
<dbReference type="InterPro" id="IPR005184">
    <property type="entry name" value="DUF306_Meta_HslJ"/>
</dbReference>
<dbReference type="InterPro" id="IPR036328">
    <property type="entry name" value="MliC_sf"/>
</dbReference>
<dbReference type="Pfam" id="PF09864">
    <property type="entry name" value="MliC"/>
    <property type="match status" value="1"/>
</dbReference>
<dbReference type="RefSeq" id="WP_307233025.1">
    <property type="nucleotide sequence ID" value="NZ_JAUSVF010000001.1"/>
</dbReference>
<feature type="domain" description="DUF306" evidence="5">
    <location>
        <begin position="30"/>
        <end position="129"/>
    </location>
</feature>
<dbReference type="Proteomes" id="UP001230207">
    <property type="component" value="Unassembled WGS sequence"/>
</dbReference>
<evidence type="ECO:0000256" key="4">
    <source>
        <dbReference type="ARBA" id="ARBA00023288"/>
    </source>
</evidence>
<protein>
    <submittedName>
        <fullName evidence="7">Heat shock protein HslJ</fullName>
    </submittedName>
</protein>
<organism evidence="7 8">
    <name type="scientific">Pararhizobium capsulatum DSM 1112</name>
    <dbReference type="NCBI Taxonomy" id="1121113"/>
    <lineage>
        <taxon>Bacteria</taxon>
        <taxon>Pseudomonadati</taxon>
        <taxon>Pseudomonadota</taxon>
        <taxon>Alphaproteobacteria</taxon>
        <taxon>Hyphomicrobiales</taxon>
        <taxon>Rhizobiaceae</taxon>
        <taxon>Rhizobium/Agrobacterium group</taxon>
        <taxon>Pararhizobium</taxon>
    </lineage>
</organism>
<keyword evidence="4" id="KW-0449">Lipoprotein</keyword>
<keyword evidence="2" id="KW-0472">Membrane</keyword>
<evidence type="ECO:0000313" key="8">
    <source>
        <dbReference type="Proteomes" id="UP001230207"/>
    </source>
</evidence>
<proteinExistence type="predicted"/>
<evidence type="ECO:0000259" key="5">
    <source>
        <dbReference type="Pfam" id="PF03724"/>
    </source>
</evidence>
<keyword evidence="7" id="KW-0346">Stress response</keyword>
<name>A0ABU0BVG6_9HYPH</name>
<evidence type="ECO:0000256" key="3">
    <source>
        <dbReference type="ARBA" id="ARBA00023139"/>
    </source>
</evidence>
<dbReference type="Gene3D" id="2.40.128.200">
    <property type="match status" value="1"/>
</dbReference>
<keyword evidence="8" id="KW-1185">Reference proteome</keyword>
<gene>
    <name evidence="7" type="ORF">QO002_004115</name>
</gene>
<dbReference type="InterPro" id="IPR038670">
    <property type="entry name" value="HslJ-like_sf"/>
</dbReference>
<keyword evidence="1" id="KW-0732">Signal</keyword>
<dbReference type="PANTHER" id="PTHR35535:SF2">
    <property type="entry name" value="DUF306 DOMAIN-CONTAINING PROTEIN"/>
    <property type="match status" value="1"/>
</dbReference>
<sequence>MLRYALFLGCACVLIEAGTVQTVAAGTAPQELVGTWLVEDIKSGGVIDNLQTTLEIHDDGTYSGMAGCNNYTGVFTVKSLQISFAPAAATRKLCPPAVMDQEAKFFRALSEGLSYEFRGDELRLYAADYTVPLRMMRHDNLADLVLRIPAAPIDRSEVRYDCGGEPVMAEYINSGNISLLQLSIGDAVVVAANVVSGSGAKYMGGYYTWWTKGEAATLFNAVNGVDDKGIDCTRAP</sequence>
<feature type="domain" description="C-type lysozyme inhibitor" evidence="6">
    <location>
        <begin position="160"/>
        <end position="220"/>
    </location>
</feature>
<accession>A0ABU0BVG6</accession>
<dbReference type="PANTHER" id="PTHR35535">
    <property type="entry name" value="HEAT SHOCK PROTEIN HSLJ"/>
    <property type="match status" value="1"/>
</dbReference>